<dbReference type="PANTHER" id="PTHR10160:SF19">
    <property type="entry name" value="PROTON-TRANSLOCATING NAD(P)(+) TRANSHYDROGENASE"/>
    <property type="match status" value="1"/>
</dbReference>
<comment type="caution">
    <text evidence="7">The sequence shown here is derived from an EMBL/GenBank/DDBJ whole genome shotgun (WGS) entry which is preliminary data.</text>
</comment>
<proteinExistence type="predicted"/>
<evidence type="ECO:0000256" key="4">
    <source>
        <dbReference type="ARBA" id="ARBA00023027"/>
    </source>
</evidence>
<evidence type="ECO:0000259" key="6">
    <source>
        <dbReference type="SMART" id="SM01003"/>
    </source>
</evidence>
<dbReference type="SUPFAM" id="SSF52283">
    <property type="entry name" value="Formate/glycerate dehydrogenase catalytic domain-like"/>
    <property type="match status" value="1"/>
</dbReference>
<dbReference type="GO" id="GO:0008750">
    <property type="term" value="F:proton-translocating NAD(P)+ transhydrogenase activity"/>
    <property type="evidence" value="ECO:0007669"/>
    <property type="project" value="UniProtKB-EC"/>
</dbReference>
<evidence type="ECO:0000256" key="1">
    <source>
        <dbReference type="ARBA" id="ARBA00012943"/>
    </source>
</evidence>
<evidence type="ECO:0000313" key="8">
    <source>
        <dbReference type="Proteomes" id="UP000324800"/>
    </source>
</evidence>
<dbReference type="EC" id="7.1.1.1" evidence="1"/>
<dbReference type="EMBL" id="SNRW01007611">
    <property type="protein sequence ID" value="KAA6380961.1"/>
    <property type="molecule type" value="Genomic_DNA"/>
</dbReference>
<evidence type="ECO:0000256" key="5">
    <source>
        <dbReference type="ARBA" id="ARBA00048202"/>
    </source>
</evidence>
<dbReference type="Pfam" id="PF05222">
    <property type="entry name" value="AlaDh_PNT_N"/>
    <property type="match status" value="1"/>
</dbReference>
<evidence type="ECO:0000256" key="3">
    <source>
        <dbReference type="ARBA" id="ARBA00022967"/>
    </source>
</evidence>
<dbReference type="OrthoDB" id="37244at2759"/>
<dbReference type="PANTHER" id="PTHR10160">
    <property type="entry name" value="NAD(P) TRANSHYDROGENASE"/>
    <property type="match status" value="1"/>
</dbReference>
<keyword evidence="2" id="KW-0521">NADP</keyword>
<keyword evidence="4" id="KW-0520">NAD</keyword>
<accession>A0A5J4VEK8</accession>
<gene>
    <name evidence="7" type="ORF">EZS28_023512</name>
</gene>
<name>A0A5J4VEK8_9EUKA</name>
<protein>
    <recommendedName>
        <fullName evidence="1">proton-translocating NAD(P)(+) transhydrogenase</fullName>
        <ecNumber evidence="1">7.1.1.1</ecNumber>
    </recommendedName>
</protein>
<dbReference type="Gene3D" id="3.40.50.720">
    <property type="entry name" value="NAD(P)-binding Rossmann-like Domain"/>
    <property type="match status" value="3"/>
</dbReference>
<organism evidence="7 8">
    <name type="scientific">Streblomastix strix</name>
    <dbReference type="NCBI Taxonomy" id="222440"/>
    <lineage>
        <taxon>Eukaryota</taxon>
        <taxon>Metamonada</taxon>
        <taxon>Preaxostyla</taxon>
        <taxon>Oxymonadida</taxon>
        <taxon>Streblomastigidae</taxon>
        <taxon>Streblomastix</taxon>
    </lineage>
</organism>
<reference evidence="7 8" key="1">
    <citation type="submission" date="2019-03" db="EMBL/GenBank/DDBJ databases">
        <title>Single cell metagenomics reveals metabolic interactions within the superorganism composed of flagellate Streblomastix strix and complex community of Bacteroidetes bacteria on its surface.</title>
        <authorList>
            <person name="Treitli S.C."/>
            <person name="Kolisko M."/>
            <person name="Husnik F."/>
            <person name="Keeling P."/>
            <person name="Hampl V."/>
        </authorList>
    </citation>
    <scope>NUCLEOTIDE SEQUENCE [LARGE SCALE GENOMIC DNA]</scope>
    <source>
        <strain evidence="7">ST1C</strain>
    </source>
</reference>
<dbReference type="GO" id="GO:0006740">
    <property type="term" value="P:NADPH regeneration"/>
    <property type="evidence" value="ECO:0007669"/>
    <property type="project" value="TreeGrafter"/>
</dbReference>
<evidence type="ECO:0000313" key="7">
    <source>
        <dbReference type="EMBL" id="KAA6380961.1"/>
    </source>
</evidence>
<dbReference type="AlphaFoldDB" id="A0A5J4VEK8"/>
<dbReference type="Proteomes" id="UP000324800">
    <property type="component" value="Unassembled WGS sequence"/>
</dbReference>
<dbReference type="GO" id="GO:0050661">
    <property type="term" value="F:NADP binding"/>
    <property type="evidence" value="ECO:0007669"/>
    <property type="project" value="TreeGrafter"/>
</dbReference>
<comment type="catalytic activity">
    <reaction evidence="5">
        <text>NAD(+) + NADPH + H(+)(in) = NADH + NADP(+) + H(+)(out)</text>
        <dbReference type="Rhea" id="RHEA:47992"/>
        <dbReference type="ChEBI" id="CHEBI:15378"/>
        <dbReference type="ChEBI" id="CHEBI:57540"/>
        <dbReference type="ChEBI" id="CHEBI:57783"/>
        <dbReference type="ChEBI" id="CHEBI:57945"/>
        <dbReference type="ChEBI" id="CHEBI:58349"/>
        <dbReference type="EC" id="7.1.1.1"/>
    </reaction>
</comment>
<feature type="domain" description="Alanine dehydrogenase/pyridine nucleotide transhydrogenase N-terminal" evidence="6">
    <location>
        <begin position="2"/>
        <end position="95"/>
    </location>
</feature>
<evidence type="ECO:0000256" key="2">
    <source>
        <dbReference type="ARBA" id="ARBA00022857"/>
    </source>
</evidence>
<keyword evidence="3" id="KW-1278">Translocase</keyword>
<dbReference type="SMART" id="SM01003">
    <property type="entry name" value="AlaDh_PNT_N"/>
    <property type="match status" value="1"/>
</dbReference>
<dbReference type="InterPro" id="IPR007886">
    <property type="entry name" value="AlaDH/PNT_N"/>
</dbReference>
<dbReference type="GO" id="GO:0005743">
    <property type="term" value="C:mitochondrial inner membrane"/>
    <property type="evidence" value="ECO:0007669"/>
    <property type="project" value="TreeGrafter"/>
</dbReference>
<sequence length="110" mass="12366">MGFSVWIEIDAGMKSKFTDDAYIKAGAEIVKTTQELYNKAEIILKVRPTQVHITHNAALLKEYEKVGVTAFGMDLISRKSRAQKCDLLSSMARISGYSAIIEAVNYFPRY</sequence>